<evidence type="ECO:0000256" key="2">
    <source>
        <dbReference type="ARBA" id="ARBA00022900"/>
    </source>
</evidence>
<dbReference type="InterPro" id="IPR003645">
    <property type="entry name" value="Fol_N"/>
</dbReference>
<keyword evidence="3" id="KW-1015">Disulfide bond</keyword>
<feature type="domain" description="Kazal-like" evidence="4">
    <location>
        <begin position="22"/>
        <end position="76"/>
    </location>
</feature>
<keyword evidence="2" id="KW-0722">Serine protease inhibitor</keyword>
<keyword evidence="6" id="KW-1185">Reference proteome</keyword>
<protein>
    <recommendedName>
        <fullName evidence="4">Kazal-like domain-containing protein</fullName>
    </recommendedName>
</protein>
<dbReference type="PANTHER" id="PTHR10913">
    <property type="entry name" value="FOLLISTATIN-RELATED"/>
    <property type="match status" value="1"/>
</dbReference>
<dbReference type="SMART" id="SM00274">
    <property type="entry name" value="FOLN"/>
    <property type="match status" value="5"/>
</dbReference>
<evidence type="ECO:0000259" key="4">
    <source>
        <dbReference type="PROSITE" id="PS51465"/>
    </source>
</evidence>
<sequence length="364" mass="39559">MSTFHPCDGVKCPPSQVCQLDEARNPTCRCNALCSAELKPVCGSDGRTYTNECTLRVEGCKSRRSLRIIYEGECSSGANPCSHATCGPGQECDIDRYGIAMCQCPPPCEPILSPVCGSDGRTYDHECQLKRYACFQQQHVVMSYRGHCGEEGPCQSLKCDFGSSCLLRSGKAVCECPTCTEEFQPVCGSDGITHGNPCKLARYACERHSAEPAMIHEGPCEGCKDVKCDYYAVCKSDGQSGSCVCPEFCPKSDSPVCGSDGQTYENECEMRRFSCSKQQYISVTTRGRCDLCLNVHCKYGARCEDGNCVCPTNCPDSFEPVCANDGVTYTNECDMRKNACHLTTPLNALFYGECDDVGSSSIGT</sequence>
<dbReference type="SUPFAM" id="SSF100895">
    <property type="entry name" value="Kazal-type serine protease inhibitors"/>
    <property type="match status" value="5"/>
</dbReference>
<evidence type="ECO:0000313" key="5">
    <source>
        <dbReference type="EMBL" id="UYV69990.1"/>
    </source>
</evidence>
<dbReference type="Pfam" id="PF07648">
    <property type="entry name" value="Kazal_2"/>
    <property type="match status" value="5"/>
</dbReference>
<keyword evidence="1" id="KW-0646">Protease inhibitor</keyword>
<dbReference type="InterPro" id="IPR050653">
    <property type="entry name" value="Prot_Inhib_GrowthFact_Antg"/>
</dbReference>
<dbReference type="CDD" id="cd00104">
    <property type="entry name" value="KAZAL_FS"/>
    <property type="match status" value="5"/>
</dbReference>
<dbReference type="EMBL" id="CP092869">
    <property type="protein sequence ID" value="UYV69990.1"/>
    <property type="molecule type" value="Genomic_DNA"/>
</dbReference>
<dbReference type="Gene3D" id="3.30.60.30">
    <property type="match status" value="5"/>
</dbReference>
<feature type="domain" description="Kazal-like" evidence="4">
    <location>
        <begin position="175"/>
        <end position="222"/>
    </location>
</feature>
<dbReference type="PANTHER" id="PTHR10913:SF45">
    <property type="entry name" value="FOLLISTATIN, ISOFORM A-RELATED"/>
    <property type="match status" value="1"/>
</dbReference>
<proteinExistence type="predicted"/>
<feature type="domain" description="Kazal-like" evidence="4">
    <location>
        <begin position="244"/>
        <end position="291"/>
    </location>
</feature>
<evidence type="ECO:0000256" key="3">
    <source>
        <dbReference type="ARBA" id="ARBA00023157"/>
    </source>
</evidence>
<dbReference type="Proteomes" id="UP001235939">
    <property type="component" value="Chromosome 07"/>
</dbReference>
<evidence type="ECO:0000256" key="1">
    <source>
        <dbReference type="ARBA" id="ARBA00022690"/>
    </source>
</evidence>
<reference evidence="5 6" key="1">
    <citation type="submission" date="2022-01" db="EMBL/GenBank/DDBJ databases">
        <title>A chromosomal length assembly of Cordylochernes scorpioides.</title>
        <authorList>
            <person name="Zeh D."/>
            <person name="Zeh J."/>
        </authorList>
    </citation>
    <scope>NUCLEOTIDE SEQUENCE [LARGE SCALE GENOMIC DNA]</scope>
    <source>
        <strain evidence="5">IN4F17</strain>
        <tissue evidence="5">Whole Body</tissue>
    </source>
</reference>
<feature type="domain" description="Kazal-like" evidence="4">
    <location>
        <begin position="309"/>
        <end position="356"/>
    </location>
</feature>
<feature type="domain" description="Kazal-like" evidence="4">
    <location>
        <begin position="96"/>
        <end position="150"/>
    </location>
</feature>
<dbReference type="InterPro" id="IPR002350">
    <property type="entry name" value="Kazal_dom"/>
</dbReference>
<dbReference type="InterPro" id="IPR036058">
    <property type="entry name" value="Kazal_dom_sf"/>
</dbReference>
<organism evidence="5 6">
    <name type="scientific">Cordylochernes scorpioides</name>
    <dbReference type="NCBI Taxonomy" id="51811"/>
    <lineage>
        <taxon>Eukaryota</taxon>
        <taxon>Metazoa</taxon>
        <taxon>Ecdysozoa</taxon>
        <taxon>Arthropoda</taxon>
        <taxon>Chelicerata</taxon>
        <taxon>Arachnida</taxon>
        <taxon>Pseudoscorpiones</taxon>
        <taxon>Cheliferoidea</taxon>
        <taxon>Chernetidae</taxon>
        <taxon>Cordylochernes</taxon>
    </lineage>
</organism>
<dbReference type="PROSITE" id="PS51465">
    <property type="entry name" value="KAZAL_2"/>
    <property type="match status" value="5"/>
</dbReference>
<dbReference type="SMART" id="SM00280">
    <property type="entry name" value="KAZAL"/>
    <property type="match status" value="5"/>
</dbReference>
<gene>
    <name evidence="5" type="ORF">LAZ67_7001391</name>
</gene>
<evidence type="ECO:0000313" key="6">
    <source>
        <dbReference type="Proteomes" id="UP001235939"/>
    </source>
</evidence>
<name>A0ABY6KSA6_9ARAC</name>
<accession>A0ABY6KSA6</accession>